<feature type="compositionally biased region" description="Low complexity" evidence="8">
    <location>
        <begin position="22"/>
        <end position="31"/>
    </location>
</feature>
<dbReference type="AlphaFoldDB" id="A0A3N2QL45"/>
<comment type="caution">
    <text evidence="10">The sequence shown here is derived from an EMBL/GenBank/DDBJ whole genome shotgun (WGS) entry which is preliminary data.</text>
</comment>
<dbReference type="InterPro" id="IPR024079">
    <property type="entry name" value="MetalloPept_cat_dom_sf"/>
</dbReference>
<name>A0A3N2QL45_9RHOB</name>
<keyword evidence="5" id="KW-0378">Hydrolase</keyword>
<dbReference type="OrthoDB" id="7649992at2"/>
<evidence type="ECO:0000259" key="9">
    <source>
        <dbReference type="SMART" id="SM01351"/>
    </source>
</evidence>
<keyword evidence="6" id="KW-0862">Zinc</keyword>
<proteinExistence type="inferred from homology"/>
<comment type="similarity">
    <text evidence="2">Belongs to the peptidase M35 family.</text>
</comment>
<dbReference type="CDD" id="cd11006">
    <property type="entry name" value="M35_peptidyl-Lys_like"/>
    <property type="match status" value="1"/>
</dbReference>
<evidence type="ECO:0000256" key="5">
    <source>
        <dbReference type="ARBA" id="ARBA00022801"/>
    </source>
</evidence>
<evidence type="ECO:0000313" key="11">
    <source>
        <dbReference type="Proteomes" id="UP000268016"/>
    </source>
</evidence>
<dbReference type="PANTHER" id="PTHR37016:SF3">
    <property type="entry name" value="NEUTRAL PROTEASE 2-RELATED"/>
    <property type="match status" value="1"/>
</dbReference>
<feature type="domain" description="Lysine-specific metallo-endopeptidase" evidence="9">
    <location>
        <begin position="108"/>
        <end position="256"/>
    </location>
</feature>
<evidence type="ECO:0000256" key="8">
    <source>
        <dbReference type="SAM" id="MobiDB-lite"/>
    </source>
</evidence>
<dbReference type="PANTHER" id="PTHR37016">
    <property type="match status" value="1"/>
</dbReference>
<evidence type="ECO:0000256" key="7">
    <source>
        <dbReference type="ARBA" id="ARBA00023049"/>
    </source>
</evidence>
<gene>
    <name evidence="10" type="ORF">EAT49_19840</name>
</gene>
<keyword evidence="3 10" id="KW-0645">Protease</keyword>
<evidence type="ECO:0000256" key="4">
    <source>
        <dbReference type="ARBA" id="ARBA00022723"/>
    </source>
</evidence>
<sequence length="265" mass="28446">MSPPPPRSGGCGSARSRRRASRTGASAFTSSEAPATCRGGASGPIFLPEGNLPGRTAMPRALSALVGLGLAFAATSAAADERHVFERCEKAEIEVVLGAMGSASKISLQAAVSIGDTPEFRRWFGPYSKENAGIVRAAFKSIHAALRDQSLKIVCANVGEEDCDAQMYANVWSHDAYVINLCPAFFGMPELHVHPSTSVRMENGTREGTIIHELSHFDIVAGTEDICYSRPACAQLAEFDRVVLVRNADSYQYFAEDVAYLRASR</sequence>
<evidence type="ECO:0000256" key="6">
    <source>
        <dbReference type="ARBA" id="ARBA00022833"/>
    </source>
</evidence>
<dbReference type="Proteomes" id="UP000268016">
    <property type="component" value="Unassembled WGS sequence"/>
</dbReference>
<keyword evidence="7" id="KW-0482">Metalloprotease</keyword>
<organism evidence="10 11">
    <name type="scientific">Histidinibacterium lentulum</name>
    <dbReference type="NCBI Taxonomy" id="2480588"/>
    <lineage>
        <taxon>Bacteria</taxon>
        <taxon>Pseudomonadati</taxon>
        <taxon>Pseudomonadota</taxon>
        <taxon>Alphaproteobacteria</taxon>
        <taxon>Rhodobacterales</taxon>
        <taxon>Paracoccaceae</taxon>
        <taxon>Histidinibacterium</taxon>
    </lineage>
</organism>
<reference evidence="10 11" key="1">
    <citation type="submission" date="2018-10" db="EMBL/GenBank/DDBJ databases">
        <title>Histidinibacterium lentulum gen. nov., sp. nov., a marine bacterium from the culture broth of Picochlorum sp. 122.</title>
        <authorList>
            <person name="Wang G."/>
        </authorList>
    </citation>
    <scope>NUCLEOTIDE SEQUENCE [LARGE SCALE GENOMIC DNA]</scope>
    <source>
        <strain evidence="10 11">B17</strain>
    </source>
</reference>
<dbReference type="Pfam" id="PF14521">
    <property type="entry name" value="Aspzincin_M35"/>
    <property type="match status" value="1"/>
</dbReference>
<dbReference type="InterPro" id="IPR034106">
    <property type="entry name" value="M35_peptidyl-Lys-like"/>
</dbReference>
<evidence type="ECO:0000256" key="1">
    <source>
        <dbReference type="ARBA" id="ARBA00001947"/>
    </source>
</evidence>
<dbReference type="SMART" id="SM01351">
    <property type="entry name" value="Aspzincin_M35"/>
    <property type="match status" value="1"/>
</dbReference>
<evidence type="ECO:0000313" key="10">
    <source>
        <dbReference type="EMBL" id="ROT95910.1"/>
    </source>
</evidence>
<keyword evidence="4" id="KW-0479">Metal-binding</keyword>
<evidence type="ECO:0000256" key="2">
    <source>
        <dbReference type="ARBA" id="ARBA00010279"/>
    </source>
</evidence>
<evidence type="ECO:0000256" key="3">
    <source>
        <dbReference type="ARBA" id="ARBA00022670"/>
    </source>
</evidence>
<protein>
    <submittedName>
        <fullName evidence="10">Protease</fullName>
    </submittedName>
</protein>
<accession>A0A3N2QL45</accession>
<comment type="cofactor">
    <cofactor evidence="1">
        <name>Zn(2+)</name>
        <dbReference type="ChEBI" id="CHEBI:29105"/>
    </cofactor>
</comment>
<dbReference type="InterPro" id="IPR050414">
    <property type="entry name" value="Fungal_M35_metalloproteases"/>
</dbReference>
<dbReference type="EMBL" id="RDRB01000014">
    <property type="protein sequence ID" value="ROT95910.1"/>
    <property type="molecule type" value="Genomic_DNA"/>
</dbReference>
<dbReference type="GO" id="GO:0046872">
    <property type="term" value="F:metal ion binding"/>
    <property type="evidence" value="ECO:0007669"/>
    <property type="project" value="UniProtKB-KW"/>
</dbReference>
<dbReference type="Gene3D" id="3.40.390.10">
    <property type="entry name" value="Collagenase (Catalytic Domain)"/>
    <property type="match status" value="1"/>
</dbReference>
<dbReference type="GO" id="GO:0004222">
    <property type="term" value="F:metalloendopeptidase activity"/>
    <property type="evidence" value="ECO:0007669"/>
    <property type="project" value="InterPro"/>
</dbReference>
<feature type="region of interest" description="Disordered" evidence="8">
    <location>
        <begin position="1"/>
        <end position="40"/>
    </location>
</feature>
<dbReference type="SUPFAM" id="SSF55486">
    <property type="entry name" value="Metalloproteases ('zincins'), catalytic domain"/>
    <property type="match status" value="1"/>
</dbReference>
<keyword evidence="11" id="KW-1185">Reference proteome</keyword>
<dbReference type="GO" id="GO:0006508">
    <property type="term" value="P:proteolysis"/>
    <property type="evidence" value="ECO:0007669"/>
    <property type="project" value="UniProtKB-KW"/>
</dbReference>
<dbReference type="InterPro" id="IPR029463">
    <property type="entry name" value="Lys_MEP"/>
</dbReference>